<dbReference type="PANTHER" id="PTHR47570:SF1">
    <property type="entry name" value="ZINC ION BINDING PROTEIN"/>
    <property type="match status" value="1"/>
</dbReference>
<dbReference type="PANTHER" id="PTHR47570">
    <property type="entry name" value="ZINC ION BINDING PROTEIN"/>
    <property type="match status" value="1"/>
</dbReference>
<sequence>MAFTTSRHVPIVHWPAHKEECGRLEQHMKHMDILNEFPFTFTQEATVQGTLSSAFLFCHLSVITDVSSGLNNSWDLSNTFCPCTEPLSMISKHLTSWKEYYEWRSIPLHSPVSLLLHRPLTIYYATQVAGLGRWTSGISHKLHIHYLGPEKELLQLSVFSELHALFPNVHVHIELIGPAIPQHRDGEMIELCNYAHCLDRDCVCKSSSETVSWDAHTSKPSTVTLQLRSGFYHDRYKDIAQVVYFLSLSMDINILAKDHSIKSIQATNGGGRQRSLASLLLELLPLRDVKVVCLKLYLVSKTLLASSNKSLRLSDRKDKLSRRIVSM</sequence>
<evidence type="ECO:0000313" key="2">
    <source>
        <dbReference type="EMBL" id="BBG94136.1"/>
    </source>
</evidence>
<protein>
    <submittedName>
        <fullName evidence="2">Zinc ion-binding protein</fullName>
    </submittedName>
</protein>
<feature type="domain" description="Mitochondrial splicing suppressor 51-like C-terminal" evidence="1">
    <location>
        <begin position="119"/>
        <end position="235"/>
    </location>
</feature>
<dbReference type="Pfam" id="PF20179">
    <property type="entry name" value="MSS51_C"/>
    <property type="match status" value="1"/>
</dbReference>
<reference evidence="2" key="1">
    <citation type="journal article" date="2019" name="Science">
        <title>Mutation of a bHLH transcription factor allowed almond domestication.</title>
        <authorList>
            <person name="Sanchez-Perez R."/>
            <person name="Pavan S."/>
            <person name="Mazzeo R."/>
            <person name="Moldovan C."/>
            <person name="Aiese Cigliano R."/>
            <person name="Del Cueto J."/>
            <person name="Ricciardi F."/>
            <person name="Lotti C."/>
            <person name="Ricciardi L."/>
            <person name="Dicenta F."/>
            <person name="Lopez-Marques R.L."/>
            <person name="Lindberg Moller B."/>
        </authorList>
    </citation>
    <scope>NUCLEOTIDE SEQUENCE</scope>
</reference>
<accession>A0A4Y1QQL2</accession>
<evidence type="ECO:0000259" key="1">
    <source>
        <dbReference type="Pfam" id="PF20179"/>
    </source>
</evidence>
<organism evidence="2">
    <name type="scientific">Prunus dulcis</name>
    <name type="common">Almond</name>
    <name type="synonym">Amygdalus dulcis</name>
    <dbReference type="NCBI Taxonomy" id="3755"/>
    <lineage>
        <taxon>Eukaryota</taxon>
        <taxon>Viridiplantae</taxon>
        <taxon>Streptophyta</taxon>
        <taxon>Embryophyta</taxon>
        <taxon>Tracheophyta</taxon>
        <taxon>Spermatophyta</taxon>
        <taxon>Magnoliopsida</taxon>
        <taxon>eudicotyledons</taxon>
        <taxon>Gunneridae</taxon>
        <taxon>Pentapetalae</taxon>
        <taxon>rosids</taxon>
        <taxon>fabids</taxon>
        <taxon>Rosales</taxon>
        <taxon>Rosaceae</taxon>
        <taxon>Amygdaloideae</taxon>
        <taxon>Amygdaleae</taxon>
        <taxon>Prunus</taxon>
    </lineage>
</organism>
<gene>
    <name evidence="2" type="ORF">Prudu_002347</name>
</gene>
<proteinExistence type="predicted"/>
<dbReference type="InterPro" id="IPR046824">
    <property type="entry name" value="Mss51-like_C"/>
</dbReference>
<name>A0A4Y1QQL2_PRUDU</name>
<dbReference type="EMBL" id="AP019297">
    <property type="protein sequence ID" value="BBG94136.1"/>
    <property type="molecule type" value="Genomic_DNA"/>
</dbReference>
<dbReference type="AlphaFoldDB" id="A0A4Y1QQL2"/>